<dbReference type="VEuPathDB" id="FungiDB:BO71DRAFT_317566"/>
<dbReference type="AlphaFoldDB" id="A0A319DKA8"/>
<dbReference type="EMBL" id="KZ825817">
    <property type="protein sequence ID" value="PYH97950.1"/>
    <property type="molecule type" value="Genomic_DNA"/>
</dbReference>
<protein>
    <submittedName>
        <fullName evidence="1">Uncharacterized protein</fullName>
    </submittedName>
</protein>
<organism evidence="1 2">
    <name type="scientific">Aspergillus ellipticus CBS 707.79</name>
    <dbReference type="NCBI Taxonomy" id="1448320"/>
    <lineage>
        <taxon>Eukaryota</taxon>
        <taxon>Fungi</taxon>
        <taxon>Dikarya</taxon>
        <taxon>Ascomycota</taxon>
        <taxon>Pezizomycotina</taxon>
        <taxon>Eurotiomycetes</taxon>
        <taxon>Eurotiomycetidae</taxon>
        <taxon>Eurotiales</taxon>
        <taxon>Aspergillaceae</taxon>
        <taxon>Aspergillus</taxon>
        <taxon>Aspergillus subgen. Circumdati</taxon>
    </lineage>
</organism>
<reference evidence="1 2" key="1">
    <citation type="submission" date="2018-02" db="EMBL/GenBank/DDBJ databases">
        <title>The genomes of Aspergillus section Nigri reveals drivers in fungal speciation.</title>
        <authorList>
            <consortium name="DOE Joint Genome Institute"/>
            <person name="Vesth T.C."/>
            <person name="Nybo J."/>
            <person name="Theobald S."/>
            <person name="Brandl J."/>
            <person name="Frisvad J.C."/>
            <person name="Nielsen K.F."/>
            <person name="Lyhne E.K."/>
            <person name="Kogle M.E."/>
            <person name="Kuo A."/>
            <person name="Riley R."/>
            <person name="Clum A."/>
            <person name="Nolan M."/>
            <person name="Lipzen A."/>
            <person name="Salamov A."/>
            <person name="Henrissat B."/>
            <person name="Wiebenga A."/>
            <person name="De vries R.P."/>
            <person name="Grigoriev I.V."/>
            <person name="Mortensen U.H."/>
            <person name="Andersen M.R."/>
            <person name="Baker S.E."/>
        </authorList>
    </citation>
    <scope>NUCLEOTIDE SEQUENCE [LARGE SCALE GENOMIC DNA]</scope>
    <source>
        <strain evidence="1 2">CBS 707.79</strain>
    </source>
</reference>
<gene>
    <name evidence="1" type="ORF">BO71DRAFT_317566</name>
</gene>
<dbReference type="Proteomes" id="UP000247810">
    <property type="component" value="Unassembled WGS sequence"/>
</dbReference>
<keyword evidence="2" id="KW-1185">Reference proteome</keyword>
<accession>A0A319DKA8</accession>
<sequence>AAAKEALYIKKLVEVFSLIISENNKIPIFSNTANSLKILNYNIFTRFIYWFNNYYLFITDLIKKNIIKIFYISSNINSADRFIKLLESEVFSLFRILLEITESNLAL</sequence>
<proteinExistence type="predicted"/>
<name>A0A319DKA8_9EURO</name>
<dbReference type="OrthoDB" id="4362974at2759"/>
<evidence type="ECO:0000313" key="2">
    <source>
        <dbReference type="Proteomes" id="UP000247810"/>
    </source>
</evidence>
<feature type="non-terminal residue" evidence="1">
    <location>
        <position position="1"/>
    </location>
</feature>
<evidence type="ECO:0000313" key="1">
    <source>
        <dbReference type="EMBL" id="PYH97950.1"/>
    </source>
</evidence>